<dbReference type="EMBL" id="NGJZ01000003">
    <property type="protein sequence ID" value="RSU06556.1"/>
    <property type="molecule type" value="Genomic_DNA"/>
</dbReference>
<organism evidence="2 3">
    <name type="scientific">Vagococcus entomophilus</name>
    <dbReference type="NCBI Taxonomy" id="1160095"/>
    <lineage>
        <taxon>Bacteria</taxon>
        <taxon>Bacillati</taxon>
        <taxon>Bacillota</taxon>
        <taxon>Bacilli</taxon>
        <taxon>Lactobacillales</taxon>
        <taxon>Enterococcaceae</taxon>
        <taxon>Vagococcus</taxon>
    </lineage>
</organism>
<keyword evidence="2" id="KW-0808">Transferase</keyword>
<reference evidence="2 3" key="1">
    <citation type="submission" date="2017-05" db="EMBL/GenBank/DDBJ databases">
        <title>Vagococcus spp. assemblies.</title>
        <authorList>
            <person name="Gulvik C.A."/>
        </authorList>
    </citation>
    <scope>NUCLEOTIDE SEQUENCE [LARGE SCALE GENOMIC DNA]</scope>
    <source>
        <strain evidence="2 3">DSM 24756</strain>
    </source>
</reference>
<proteinExistence type="predicted"/>
<dbReference type="PROSITE" id="PS51186">
    <property type="entry name" value="GNAT"/>
    <property type="match status" value="1"/>
</dbReference>
<dbReference type="SUPFAM" id="SSF55729">
    <property type="entry name" value="Acyl-CoA N-acyltransferases (Nat)"/>
    <property type="match status" value="1"/>
</dbReference>
<protein>
    <submittedName>
        <fullName evidence="2">GNAT family N-acetyltransferase</fullName>
    </submittedName>
</protein>
<gene>
    <name evidence="2" type="ORF">CBF30_09935</name>
</gene>
<sequence length="188" mass="21752">MGKREHTVNPWLVLAENNHLETKRLRLRPVTLADAAAMYQYASDDETVRFVFPKHTSIECTKKEIASYFLKEPLGKYGIELKENNVFIGTVDLRMIQLFCAEIGYTLNKAYWGHGYMPEACEVLKKLAFEQLKISRLQAVHDARNPKSGRVMEKIGMKKEGLLRQSSERKGEIVDDWMYSMTLGEYQQ</sequence>
<dbReference type="InterPro" id="IPR051531">
    <property type="entry name" value="N-acetyltransferase"/>
</dbReference>
<dbReference type="Proteomes" id="UP000288669">
    <property type="component" value="Unassembled WGS sequence"/>
</dbReference>
<dbReference type="PANTHER" id="PTHR43792">
    <property type="entry name" value="GNAT FAMILY, PUTATIVE (AFU_ORTHOLOGUE AFUA_3G00765)-RELATED-RELATED"/>
    <property type="match status" value="1"/>
</dbReference>
<dbReference type="AlphaFoldDB" id="A0A430AFP7"/>
<dbReference type="RefSeq" id="WP_126826078.1">
    <property type="nucleotide sequence ID" value="NZ_JBHLWU010000001.1"/>
</dbReference>
<evidence type="ECO:0000313" key="3">
    <source>
        <dbReference type="Proteomes" id="UP000288669"/>
    </source>
</evidence>
<dbReference type="Pfam" id="PF13302">
    <property type="entry name" value="Acetyltransf_3"/>
    <property type="match status" value="1"/>
</dbReference>
<evidence type="ECO:0000259" key="1">
    <source>
        <dbReference type="PROSITE" id="PS51186"/>
    </source>
</evidence>
<dbReference type="InterPro" id="IPR000182">
    <property type="entry name" value="GNAT_dom"/>
</dbReference>
<comment type="caution">
    <text evidence="2">The sequence shown here is derived from an EMBL/GenBank/DDBJ whole genome shotgun (WGS) entry which is preliminary data.</text>
</comment>
<dbReference type="Gene3D" id="3.40.630.30">
    <property type="match status" value="1"/>
</dbReference>
<keyword evidence="3" id="KW-1185">Reference proteome</keyword>
<feature type="domain" description="N-acetyltransferase" evidence="1">
    <location>
        <begin position="25"/>
        <end position="184"/>
    </location>
</feature>
<name>A0A430AFP7_9ENTE</name>
<accession>A0A430AFP7</accession>
<dbReference type="OrthoDB" id="9798081at2"/>
<dbReference type="GO" id="GO:0016747">
    <property type="term" value="F:acyltransferase activity, transferring groups other than amino-acyl groups"/>
    <property type="evidence" value="ECO:0007669"/>
    <property type="project" value="InterPro"/>
</dbReference>
<dbReference type="InterPro" id="IPR016181">
    <property type="entry name" value="Acyl_CoA_acyltransferase"/>
</dbReference>
<evidence type="ECO:0000313" key="2">
    <source>
        <dbReference type="EMBL" id="RSU06556.1"/>
    </source>
</evidence>